<dbReference type="KEGG" id="aplc:110989953"/>
<gene>
    <name evidence="3" type="primary">LOC110989953</name>
</gene>
<evidence type="ECO:0000313" key="3">
    <source>
        <dbReference type="RefSeq" id="XP_022110371.1"/>
    </source>
</evidence>
<reference evidence="3" key="1">
    <citation type="submission" date="2025-08" db="UniProtKB">
        <authorList>
            <consortium name="RefSeq"/>
        </authorList>
    </citation>
    <scope>IDENTIFICATION</scope>
</reference>
<dbReference type="Proteomes" id="UP000694845">
    <property type="component" value="Unplaced"/>
</dbReference>
<sequence length="107" mass="12159">MQSGLRRMQWSKTRLAGTEVYRSFHEDDGARNGRCVGSISRESRTDSLDEFSHIENDEDDSDVSRSTDSEISKRRRNSSFSADYGNSDPDSDEELEQWMEITAGVEG</sequence>
<keyword evidence="2" id="KW-1185">Reference proteome</keyword>
<feature type="region of interest" description="Disordered" evidence="1">
    <location>
        <begin position="26"/>
        <end position="94"/>
    </location>
</feature>
<protein>
    <submittedName>
        <fullName evidence="3">Uncharacterized protein LOC110989953 isoform X1</fullName>
    </submittedName>
</protein>
<feature type="compositionally biased region" description="Basic and acidic residues" evidence="1">
    <location>
        <begin position="62"/>
        <end position="72"/>
    </location>
</feature>
<feature type="compositionally biased region" description="Basic and acidic residues" evidence="1">
    <location>
        <begin position="41"/>
        <end position="55"/>
    </location>
</feature>
<dbReference type="RefSeq" id="XP_022110371.1">
    <property type="nucleotide sequence ID" value="XM_022254679.1"/>
</dbReference>
<evidence type="ECO:0000313" key="2">
    <source>
        <dbReference type="Proteomes" id="UP000694845"/>
    </source>
</evidence>
<name>A0A8B8A3A8_ACAPL</name>
<evidence type="ECO:0000256" key="1">
    <source>
        <dbReference type="SAM" id="MobiDB-lite"/>
    </source>
</evidence>
<dbReference type="AlphaFoldDB" id="A0A8B8A3A8"/>
<dbReference type="GeneID" id="110989953"/>
<accession>A0A8B8A3A8</accession>
<organism evidence="2 3">
    <name type="scientific">Acanthaster planci</name>
    <name type="common">Crown-of-thorns starfish</name>
    <dbReference type="NCBI Taxonomy" id="133434"/>
    <lineage>
        <taxon>Eukaryota</taxon>
        <taxon>Metazoa</taxon>
        <taxon>Echinodermata</taxon>
        <taxon>Eleutherozoa</taxon>
        <taxon>Asterozoa</taxon>
        <taxon>Asteroidea</taxon>
        <taxon>Valvatacea</taxon>
        <taxon>Valvatida</taxon>
        <taxon>Acanthasteridae</taxon>
        <taxon>Acanthaster</taxon>
    </lineage>
</organism>
<proteinExistence type="predicted"/>